<evidence type="ECO:0000313" key="3">
    <source>
        <dbReference type="Proteomes" id="UP001144673"/>
    </source>
</evidence>
<accession>A0A9W8Q8L3</accession>
<comment type="caution">
    <text evidence="2">The sequence shown here is derived from an EMBL/GenBank/DDBJ whole genome shotgun (WGS) entry which is preliminary data.</text>
</comment>
<dbReference type="Proteomes" id="UP001144673">
    <property type="component" value="Chromosome 3"/>
</dbReference>
<name>A0A9W8Q8L3_AKAMU</name>
<keyword evidence="3" id="KW-1185">Reference proteome</keyword>
<feature type="region of interest" description="Disordered" evidence="1">
    <location>
        <begin position="30"/>
        <end position="59"/>
    </location>
</feature>
<dbReference type="RefSeq" id="XP_056050777.1">
    <property type="nucleotide sequence ID" value="XM_056193774.1"/>
</dbReference>
<gene>
    <name evidence="2" type="ORF">LMH87_002338</name>
</gene>
<proteinExistence type="predicted"/>
<protein>
    <submittedName>
        <fullName evidence="2">Uncharacterized protein</fullName>
    </submittedName>
</protein>
<evidence type="ECO:0000256" key="1">
    <source>
        <dbReference type="SAM" id="MobiDB-lite"/>
    </source>
</evidence>
<organism evidence="2 3">
    <name type="scientific">Akanthomyces muscarius</name>
    <name type="common">Entomopathogenic fungus</name>
    <name type="synonym">Lecanicillium muscarium</name>
    <dbReference type="NCBI Taxonomy" id="2231603"/>
    <lineage>
        <taxon>Eukaryota</taxon>
        <taxon>Fungi</taxon>
        <taxon>Dikarya</taxon>
        <taxon>Ascomycota</taxon>
        <taxon>Pezizomycotina</taxon>
        <taxon>Sordariomycetes</taxon>
        <taxon>Hypocreomycetidae</taxon>
        <taxon>Hypocreales</taxon>
        <taxon>Cordycipitaceae</taxon>
        <taxon>Akanthomyces</taxon>
    </lineage>
</organism>
<dbReference type="EMBL" id="JAJHUN010000010">
    <property type="protein sequence ID" value="KAJ4147836.1"/>
    <property type="molecule type" value="Genomic_DNA"/>
</dbReference>
<dbReference type="KEGG" id="amus:LMH87_002338"/>
<evidence type="ECO:0000313" key="2">
    <source>
        <dbReference type="EMBL" id="KAJ4147836.1"/>
    </source>
</evidence>
<feature type="compositionally biased region" description="Low complexity" evidence="1">
    <location>
        <begin position="43"/>
        <end position="56"/>
    </location>
</feature>
<dbReference type="AlphaFoldDB" id="A0A9W8Q8L3"/>
<reference evidence="2" key="1">
    <citation type="journal article" date="2023" name="Access Microbiol">
        <title>De-novo genome assembly for Akanthomyces muscarius, a biocontrol agent of insect agricultural pests.</title>
        <authorList>
            <person name="Erdos Z."/>
            <person name="Studholme D.J."/>
            <person name="Raymond B."/>
            <person name="Sharma M."/>
        </authorList>
    </citation>
    <scope>NUCLEOTIDE SEQUENCE</scope>
    <source>
        <strain evidence="2">Ve6</strain>
    </source>
</reference>
<sequence>MIRSNRNQDDERSYGVPEFAQAALPAVSDISNATKESPSAGDASSATSRAITRSTAPLRQAELPQADIMEAIRYYYKVFFPRKDLGICLAE</sequence>
<dbReference type="GeneID" id="80889497"/>